<organism evidence="1 2">
    <name type="scientific">Brochothrix phage A9</name>
    <dbReference type="NCBI Taxonomy" id="857312"/>
    <lineage>
        <taxon>Viruses</taxon>
        <taxon>Duplodnaviria</taxon>
        <taxon>Heunggongvirae</taxon>
        <taxon>Uroviricota</taxon>
        <taxon>Caudoviricetes</taxon>
        <taxon>Herelleviridae</taxon>
        <taxon>Klumppvirus</taxon>
        <taxon>Klumppvirus A9</taxon>
    </lineage>
</organism>
<evidence type="ECO:0000313" key="2">
    <source>
        <dbReference type="Proteomes" id="UP000000331"/>
    </source>
</evidence>
<dbReference type="GeneID" id="10359167"/>
<sequence length="44" mass="5382">MWYNIGVREKQAPKEIVRWQHVREDLIYITRIGHLTFILSMRSP</sequence>
<evidence type="ECO:0000313" key="1">
    <source>
        <dbReference type="EMBL" id="ADJ53171.1"/>
    </source>
</evidence>
<protein>
    <submittedName>
        <fullName evidence="1">Gp137</fullName>
    </submittedName>
</protein>
<accession>D9J0T4</accession>
<keyword evidence="2" id="KW-1185">Reference proteome</keyword>
<name>D9J0T4_9CAUD</name>
<proteinExistence type="predicted"/>
<reference evidence="1 2" key="1">
    <citation type="journal article" date="2010" name="J. Bacteriol.">
        <title>Brochothrix thermosphacta bacteriophages feature heterogeneous and highly mosaic genomes and utilize unique prophage insertion sites.</title>
        <authorList>
            <person name="Kilcher S."/>
            <person name="Loessner M.J."/>
            <person name="Klumpp J."/>
        </authorList>
    </citation>
    <scope>NUCLEOTIDE SEQUENCE [LARGE SCALE GENOMIC DNA]</scope>
</reference>
<dbReference type="RefSeq" id="YP_004301470.1">
    <property type="nucleotide sequence ID" value="NC_015253.1"/>
</dbReference>
<dbReference type="Proteomes" id="UP000000331">
    <property type="component" value="Segment"/>
</dbReference>
<dbReference type="EMBL" id="HM242243">
    <property type="protein sequence ID" value="ADJ53171.1"/>
    <property type="molecule type" value="Genomic_DNA"/>
</dbReference>
<dbReference type="KEGG" id="vg:10359167"/>